<organism evidence="1 2">
    <name type="scientific">Hebeloma cylindrosporum</name>
    <dbReference type="NCBI Taxonomy" id="76867"/>
    <lineage>
        <taxon>Eukaryota</taxon>
        <taxon>Fungi</taxon>
        <taxon>Dikarya</taxon>
        <taxon>Basidiomycota</taxon>
        <taxon>Agaricomycotina</taxon>
        <taxon>Agaricomycetes</taxon>
        <taxon>Agaricomycetidae</taxon>
        <taxon>Agaricales</taxon>
        <taxon>Agaricineae</taxon>
        <taxon>Hymenogastraceae</taxon>
        <taxon>Hebeloma</taxon>
    </lineage>
</organism>
<dbReference type="EMBL" id="KN831768">
    <property type="protein sequence ID" value="KIM48602.1"/>
    <property type="molecule type" value="Genomic_DNA"/>
</dbReference>
<name>A0A0C2Z626_HEBCY</name>
<dbReference type="Proteomes" id="UP000053424">
    <property type="component" value="Unassembled WGS sequence"/>
</dbReference>
<evidence type="ECO:0000313" key="2">
    <source>
        <dbReference type="Proteomes" id="UP000053424"/>
    </source>
</evidence>
<evidence type="ECO:0000313" key="1">
    <source>
        <dbReference type="EMBL" id="KIM48602.1"/>
    </source>
</evidence>
<proteinExistence type="predicted"/>
<keyword evidence="2" id="KW-1185">Reference proteome</keyword>
<dbReference type="AlphaFoldDB" id="A0A0C2Z626"/>
<sequence length="140" mass="15750">MARSLFKFSIHSASSDFKLHLLHLRLRHSKALYLGPRISLLLSDHNLVTTKEATALNTTEKTCTVYLALSLDTLSMFNLAFHTVSVVDVAFSSVRTFQERNYKDLEQLNPIPKTTRAWHPGAPLTEISGMVSECSLGFRK</sequence>
<protein>
    <submittedName>
        <fullName evidence="1">Uncharacterized protein</fullName>
    </submittedName>
</protein>
<accession>A0A0C2Z626</accession>
<reference evidence="1 2" key="1">
    <citation type="submission" date="2014-04" db="EMBL/GenBank/DDBJ databases">
        <authorList>
            <consortium name="DOE Joint Genome Institute"/>
            <person name="Kuo A."/>
            <person name="Gay G."/>
            <person name="Dore J."/>
            <person name="Kohler A."/>
            <person name="Nagy L.G."/>
            <person name="Floudas D."/>
            <person name="Copeland A."/>
            <person name="Barry K.W."/>
            <person name="Cichocki N."/>
            <person name="Veneault-Fourrey C."/>
            <person name="LaButti K."/>
            <person name="Lindquist E.A."/>
            <person name="Lipzen A."/>
            <person name="Lundell T."/>
            <person name="Morin E."/>
            <person name="Murat C."/>
            <person name="Sun H."/>
            <person name="Tunlid A."/>
            <person name="Henrissat B."/>
            <person name="Grigoriev I.V."/>
            <person name="Hibbett D.S."/>
            <person name="Martin F."/>
            <person name="Nordberg H.P."/>
            <person name="Cantor M.N."/>
            <person name="Hua S.X."/>
        </authorList>
    </citation>
    <scope>NUCLEOTIDE SEQUENCE [LARGE SCALE GENOMIC DNA]</scope>
    <source>
        <strain evidence="2">h7</strain>
    </source>
</reference>
<dbReference type="HOGENOM" id="CLU_1835393_0_0_1"/>
<gene>
    <name evidence="1" type="ORF">M413DRAFT_20959</name>
</gene>
<reference evidence="2" key="2">
    <citation type="submission" date="2015-01" db="EMBL/GenBank/DDBJ databases">
        <title>Evolutionary Origins and Diversification of the Mycorrhizal Mutualists.</title>
        <authorList>
            <consortium name="DOE Joint Genome Institute"/>
            <consortium name="Mycorrhizal Genomics Consortium"/>
            <person name="Kohler A."/>
            <person name="Kuo A."/>
            <person name="Nagy L.G."/>
            <person name="Floudas D."/>
            <person name="Copeland A."/>
            <person name="Barry K.W."/>
            <person name="Cichocki N."/>
            <person name="Veneault-Fourrey C."/>
            <person name="LaButti K."/>
            <person name="Lindquist E.A."/>
            <person name="Lipzen A."/>
            <person name="Lundell T."/>
            <person name="Morin E."/>
            <person name="Murat C."/>
            <person name="Riley R."/>
            <person name="Ohm R."/>
            <person name="Sun H."/>
            <person name="Tunlid A."/>
            <person name="Henrissat B."/>
            <person name="Grigoriev I.V."/>
            <person name="Hibbett D.S."/>
            <person name="Martin F."/>
        </authorList>
    </citation>
    <scope>NUCLEOTIDE SEQUENCE [LARGE SCALE GENOMIC DNA]</scope>
    <source>
        <strain evidence="2">h7</strain>
    </source>
</reference>